<dbReference type="PROSITE" id="PS00409">
    <property type="entry name" value="PROKAR_NTER_METHYL"/>
    <property type="match status" value="1"/>
</dbReference>
<keyword evidence="5" id="KW-0812">Transmembrane</keyword>
<comment type="caution">
    <text evidence="6">The sequence shown here is derived from an EMBL/GenBank/DDBJ whole genome shotgun (WGS) entry which is preliminary data.</text>
</comment>
<dbReference type="SUPFAM" id="SSF54523">
    <property type="entry name" value="Pili subunits"/>
    <property type="match status" value="1"/>
</dbReference>
<dbReference type="InterPro" id="IPR012902">
    <property type="entry name" value="N_methyl_site"/>
</dbReference>
<feature type="transmembrane region" description="Helical" evidence="5">
    <location>
        <begin position="12"/>
        <end position="31"/>
    </location>
</feature>
<dbReference type="RefSeq" id="WP_380039371.1">
    <property type="nucleotide sequence ID" value="NZ_JBHSEH010000009.1"/>
</dbReference>
<keyword evidence="5" id="KW-1133">Transmembrane helix</keyword>
<keyword evidence="4" id="KW-0998">Cell outer membrane</keyword>
<comment type="subcellular location">
    <subcellularLocation>
        <location evidence="1">Cell outer membrane</location>
        <topology evidence="1">Single-pass membrane protein</topology>
    </subcellularLocation>
    <subcellularLocation>
        <location evidence="2">Periplasm</location>
    </subcellularLocation>
</comment>
<gene>
    <name evidence="6" type="ORF">ACFOZ9_10610</name>
</gene>
<reference evidence="7" key="1">
    <citation type="journal article" date="2019" name="Int. J. Syst. Evol. Microbiol.">
        <title>The Global Catalogue of Microorganisms (GCM) 10K type strain sequencing project: providing services to taxonomists for standard genome sequencing and annotation.</title>
        <authorList>
            <consortium name="The Broad Institute Genomics Platform"/>
            <consortium name="The Broad Institute Genome Sequencing Center for Infectious Disease"/>
            <person name="Wu L."/>
            <person name="Ma J."/>
        </authorList>
    </citation>
    <scope>NUCLEOTIDE SEQUENCE [LARGE SCALE GENOMIC DNA]</scope>
    <source>
        <strain evidence="7">CCUG 56029</strain>
    </source>
</reference>
<dbReference type="EMBL" id="JBHSEH010000009">
    <property type="protein sequence ID" value="MFC4426667.1"/>
    <property type="molecule type" value="Genomic_DNA"/>
</dbReference>
<name>A0ABV8XPV7_9DEIO</name>
<evidence type="ECO:0000256" key="1">
    <source>
        <dbReference type="ARBA" id="ARBA00004203"/>
    </source>
</evidence>
<dbReference type="Proteomes" id="UP001595998">
    <property type="component" value="Unassembled WGS sequence"/>
</dbReference>
<dbReference type="Gene3D" id="3.30.700.10">
    <property type="entry name" value="Glycoprotein, Type 4 Pilin"/>
    <property type="match status" value="1"/>
</dbReference>
<organism evidence="6 7">
    <name type="scientific">Deinococcus navajonensis</name>
    <dbReference type="NCBI Taxonomy" id="309884"/>
    <lineage>
        <taxon>Bacteria</taxon>
        <taxon>Thermotogati</taxon>
        <taxon>Deinococcota</taxon>
        <taxon>Deinococci</taxon>
        <taxon>Deinococcales</taxon>
        <taxon>Deinococcaceae</taxon>
        <taxon>Deinococcus</taxon>
    </lineage>
</organism>
<evidence type="ECO:0000256" key="4">
    <source>
        <dbReference type="ARBA" id="ARBA00023237"/>
    </source>
</evidence>
<evidence type="ECO:0000256" key="3">
    <source>
        <dbReference type="ARBA" id="ARBA00022764"/>
    </source>
</evidence>
<dbReference type="InterPro" id="IPR045584">
    <property type="entry name" value="Pilin-like"/>
</dbReference>
<keyword evidence="3" id="KW-0574">Periplasm</keyword>
<keyword evidence="5" id="KW-0472">Membrane</keyword>
<protein>
    <submittedName>
        <fullName evidence="6">Prepilin-type N-terminal cleavage/methylation domain-containing protein</fullName>
    </submittedName>
</protein>
<evidence type="ECO:0000256" key="2">
    <source>
        <dbReference type="ARBA" id="ARBA00004418"/>
    </source>
</evidence>
<dbReference type="NCBIfam" id="TIGR02532">
    <property type="entry name" value="IV_pilin_GFxxxE"/>
    <property type="match status" value="1"/>
</dbReference>
<dbReference type="Pfam" id="PF07963">
    <property type="entry name" value="N_methyl"/>
    <property type="match status" value="1"/>
</dbReference>
<accession>A0ABV8XPV7</accession>
<evidence type="ECO:0000256" key="5">
    <source>
        <dbReference type="SAM" id="Phobius"/>
    </source>
</evidence>
<sequence length="157" mass="17334">MSKHRPTQGFTLLEVLVLLGVLGILLAIGFMSATQWRQKLRADNFLAEMASDFNVSRTRTLATGQTRQIRLVDSRNYVVEQKATQAAPWTVLQTRTFERPILDLTTTVARNYEFSSRGFLKVVTASGQETTSSTIQALLGSGAKTLTVSALGIARRE</sequence>
<evidence type="ECO:0000313" key="7">
    <source>
        <dbReference type="Proteomes" id="UP001595998"/>
    </source>
</evidence>
<keyword evidence="7" id="KW-1185">Reference proteome</keyword>
<evidence type="ECO:0000313" key="6">
    <source>
        <dbReference type="EMBL" id="MFC4426667.1"/>
    </source>
</evidence>
<proteinExistence type="predicted"/>